<dbReference type="InterPro" id="IPR019181">
    <property type="entry name" value="LSM12_ABD"/>
</dbReference>
<dbReference type="InterPro" id="IPR047574">
    <property type="entry name" value="AD"/>
</dbReference>
<evidence type="ECO:0000259" key="1">
    <source>
        <dbReference type="PROSITE" id="PS52001"/>
    </source>
</evidence>
<dbReference type="AlphaFoldDB" id="A0A6U4EY67"/>
<organism evidence="2">
    <name type="scientific">Phaeomonas parva</name>
    <dbReference type="NCBI Taxonomy" id="124430"/>
    <lineage>
        <taxon>Eukaryota</taxon>
        <taxon>Sar</taxon>
        <taxon>Stramenopiles</taxon>
        <taxon>Ochrophyta</taxon>
        <taxon>Pinguiophyceae</taxon>
        <taxon>Pinguiochrysidales</taxon>
        <taxon>Pinguiochrysidaceae</taxon>
        <taxon>Phaeomonas</taxon>
    </lineage>
</organism>
<feature type="domain" description="AD" evidence="1">
    <location>
        <begin position="78"/>
        <end position="175"/>
    </location>
</feature>
<dbReference type="PROSITE" id="PS52001">
    <property type="entry name" value="AD"/>
    <property type="match status" value="1"/>
</dbReference>
<dbReference type="Pfam" id="PF09793">
    <property type="entry name" value="AD"/>
    <property type="match status" value="1"/>
</dbReference>
<dbReference type="InterPro" id="IPR048478">
    <property type="entry name" value="LSM12_LSM"/>
</dbReference>
<proteinExistence type="predicted"/>
<name>A0A6U4EY67_9STRA</name>
<dbReference type="SMART" id="SM00995">
    <property type="entry name" value="AD"/>
    <property type="match status" value="1"/>
</dbReference>
<evidence type="ECO:0000313" key="2">
    <source>
        <dbReference type="EMBL" id="CAD9250921.1"/>
    </source>
</evidence>
<gene>
    <name evidence="2" type="ORF">PPAR1163_LOCUS9282</name>
    <name evidence="3" type="ORF">PPAR1163_LOCUS9284</name>
</gene>
<reference evidence="2" key="1">
    <citation type="submission" date="2021-01" db="EMBL/GenBank/DDBJ databases">
        <authorList>
            <person name="Corre E."/>
            <person name="Pelletier E."/>
            <person name="Niang G."/>
            <person name="Scheremetjew M."/>
            <person name="Finn R."/>
            <person name="Kale V."/>
            <person name="Holt S."/>
            <person name="Cochrane G."/>
            <person name="Meng A."/>
            <person name="Brown T."/>
            <person name="Cohen L."/>
        </authorList>
    </citation>
    <scope>NUCLEOTIDE SEQUENCE</scope>
    <source>
        <strain evidence="2">CCMP2877</strain>
    </source>
</reference>
<dbReference type="InterPro" id="IPR039683">
    <property type="entry name" value="Lsm12-like"/>
</dbReference>
<dbReference type="EMBL" id="HBGJ01014516">
    <property type="protein sequence ID" value="CAD9250923.1"/>
    <property type="molecule type" value="Transcribed_RNA"/>
</dbReference>
<dbReference type="EMBL" id="HBGJ01014514">
    <property type="protein sequence ID" value="CAD9250921.1"/>
    <property type="molecule type" value="Transcribed_RNA"/>
</dbReference>
<dbReference type="PANTHER" id="PTHR13542">
    <property type="entry name" value="LSM12 HOMOLOG"/>
    <property type="match status" value="1"/>
</dbReference>
<evidence type="ECO:0000313" key="3">
    <source>
        <dbReference type="EMBL" id="CAD9250923.1"/>
    </source>
</evidence>
<dbReference type="Pfam" id="PF21166">
    <property type="entry name" value="LSM12_LSM"/>
    <property type="match status" value="1"/>
</dbReference>
<sequence>MEHAAAFELDNRLAVGVIGGDRLQGQVYSFDAATGTLILRRPAHENTNTSDHVTMINVAHITDVKVQEEAKGEIGDVNPVTERDLERREQKAKIAAAKAFQSINSAASPEAQQMFDMLSKTLPCEWDGDCIVVMQQARVSPPYNEGAVVNIGGQTDDAAISRIRRMVADFSQKVAA</sequence>
<accession>A0A6U4EY67</accession>
<protein>
    <recommendedName>
        <fullName evidence="1">AD domain-containing protein</fullName>
    </recommendedName>
</protein>